<dbReference type="SUPFAM" id="SSF51717">
    <property type="entry name" value="Dihydropteroate synthetase-like"/>
    <property type="match status" value="1"/>
</dbReference>
<dbReference type="CDD" id="cd00739">
    <property type="entry name" value="DHPS"/>
    <property type="match status" value="1"/>
</dbReference>
<comment type="function">
    <text evidence="12 13">Catalyzes the condensation of para-aminobenzoate (pABA) with 6-hydroxymethyl-7,8-dihydropterin diphosphate (DHPt-PP) to form 7,8-dihydropteroate (H2Pte), the immediate precursor of folate derivatives.</text>
</comment>
<evidence type="ECO:0000256" key="5">
    <source>
        <dbReference type="ARBA" id="ARBA00012458"/>
    </source>
</evidence>
<evidence type="ECO:0000256" key="2">
    <source>
        <dbReference type="ARBA" id="ARBA00001946"/>
    </source>
</evidence>
<dbReference type="InterPro" id="IPR011005">
    <property type="entry name" value="Dihydropteroate_synth-like_sf"/>
</dbReference>
<protein>
    <recommendedName>
        <fullName evidence="6 13">Dihydropteroate synthase</fullName>
        <shortName evidence="13">DHPS</shortName>
        <ecNumber evidence="5 13">2.5.1.15</ecNumber>
    </recommendedName>
    <alternativeName>
        <fullName evidence="11 13">Dihydropteroate pyrophosphorylase</fullName>
    </alternativeName>
</protein>
<proteinExistence type="inferred from homology"/>
<dbReference type="NCBIfam" id="TIGR01496">
    <property type="entry name" value="DHPS"/>
    <property type="match status" value="1"/>
</dbReference>
<comment type="similarity">
    <text evidence="4 13">Belongs to the DHPS family.</text>
</comment>
<evidence type="ECO:0000256" key="10">
    <source>
        <dbReference type="ARBA" id="ARBA00022909"/>
    </source>
</evidence>
<keyword evidence="16" id="KW-1185">Reference proteome</keyword>
<dbReference type="InterPro" id="IPR006390">
    <property type="entry name" value="DHP_synth_dom"/>
</dbReference>
<evidence type="ECO:0000256" key="11">
    <source>
        <dbReference type="ARBA" id="ARBA00030193"/>
    </source>
</evidence>
<feature type="domain" description="Pterin-binding" evidence="14">
    <location>
        <begin position="14"/>
        <end position="260"/>
    </location>
</feature>
<dbReference type="PROSITE" id="PS00793">
    <property type="entry name" value="DHPS_2"/>
    <property type="match status" value="1"/>
</dbReference>
<evidence type="ECO:0000256" key="1">
    <source>
        <dbReference type="ARBA" id="ARBA00000012"/>
    </source>
</evidence>
<reference evidence="15" key="1">
    <citation type="submission" date="2020-08" db="EMBL/GenBank/DDBJ databases">
        <title>Genome public.</title>
        <authorList>
            <person name="Liu C."/>
            <person name="Sun Q."/>
        </authorList>
    </citation>
    <scope>NUCLEOTIDE SEQUENCE</scope>
    <source>
        <strain evidence="15">NSJ-55</strain>
    </source>
</reference>
<dbReference type="FunFam" id="3.20.20.20:FF:000006">
    <property type="entry name" value="Dihydropteroate synthase"/>
    <property type="match status" value="1"/>
</dbReference>
<evidence type="ECO:0000256" key="13">
    <source>
        <dbReference type="RuleBase" id="RU361205"/>
    </source>
</evidence>
<dbReference type="Proteomes" id="UP000652477">
    <property type="component" value="Unassembled WGS sequence"/>
</dbReference>
<name>A0A923LET9_9FIRM</name>
<accession>A0A923LET9</accession>
<comment type="catalytic activity">
    <reaction evidence="1">
        <text>(7,8-dihydropterin-6-yl)methyl diphosphate + 4-aminobenzoate = 7,8-dihydropteroate + diphosphate</text>
        <dbReference type="Rhea" id="RHEA:19949"/>
        <dbReference type="ChEBI" id="CHEBI:17836"/>
        <dbReference type="ChEBI" id="CHEBI:17839"/>
        <dbReference type="ChEBI" id="CHEBI:33019"/>
        <dbReference type="ChEBI" id="CHEBI:72950"/>
        <dbReference type="EC" id="2.5.1.15"/>
    </reaction>
</comment>
<dbReference type="EMBL" id="JACOPF010000001">
    <property type="protein sequence ID" value="MBC5687388.1"/>
    <property type="molecule type" value="Genomic_DNA"/>
</dbReference>
<dbReference type="InterPro" id="IPR000489">
    <property type="entry name" value="Pterin-binding_dom"/>
</dbReference>
<dbReference type="GO" id="GO:0005829">
    <property type="term" value="C:cytosol"/>
    <property type="evidence" value="ECO:0007669"/>
    <property type="project" value="TreeGrafter"/>
</dbReference>
<evidence type="ECO:0000256" key="6">
    <source>
        <dbReference type="ARBA" id="ARBA00016919"/>
    </source>
</evidence>
<evidence type="ECO:0000256" key="7">
    <source>
        <dbReference type="ARBA" id="ARBA00022679"/>
    </source>
</evidence>
<dbReference type="GO" id="GO:0004156">
    <property type="term" value="F:dihydropteroate synthase activity"/>
    <property type="evidence" value="ECO:0007669"/>
    <property type="project" value="UniProtKB-EC"/>
</dbReference>
<dbReference type="PANTHER" id="PTHR20941:SF1">
    <property type="entry name" value="FOLIC ACID SYNTHESIS PROTEIN FOL1"/>
    <property type="match status" value="1"/>
</dbReference>
<comment type="caution">
    <text evidence="15">The sequence shown here is derived from an EMBL/GenBank/DDBJ whole genome shotgun (WGS) entry which is preliminary data.</text>
</comment>
<dbReference type="PANTHER" id="PTHR20941">
    <property type="entry name" value="FOLATE SYNTHESIS PROTEINS"/>
    <property type="match status" value="1"/>
</dbReference>
<keyword evidence="8 13" id="KW-0479">Metal-binding</keyword>
<evidence type="ECO:0000256" key="4">
    <source>
        <dbReference type="ARBA" id="ARBA00009503"/>
    </source>
</evidence>
<dbReference type="GO" id="GO:0046654">
    <property type="term" value="P:tetrahydrofolate biosynthetic process"/>
    <property type="evidence" value="ECO:0007669"/>
    <property type="project" value="TreeGrafter"/>
</dbReference>
<dbReference type="GO" id="GO:0046656">
    <property type="term" value="P:folic acid biosynthetic process"/>
    <property type="evidence" value="ECO:0007669"/>
    <property type="project" value="UniProtKB-KW"/>
</dbReference>
<dbReference type="InterPro" id="IPR045031">
    <property type="entry name" value="DHP_synth-like"/>
</dbReference>
<keyword evidence="9 13" id="KW-0460">Magnesium</keyword>
<dbReference type="PROSITE" id="PS00792">
    <property type="entry name" value="DHPS_1"/>
    <property type="match status" value="1"/>
</dbReference>
<keyword evidence="7 13" id="KW-0808">Transferase</keyword>
<evidence type="ECO:0000256" key="9">
    <source>
        <dbReference type="ARBA" id="ARBA00022842"/>
    </source>
</evidence>
<organism evidence="15 16">
    <name type="scientific">Mediterraneibacter hominis</name>
    <dbReference type="NCBI Taxonomy" id="2763054"/>
    <lineage>
        <taxon>Bacteria</taxon>
        <taxon>Bacillati</taxon>
        <taxon>Bacillota</taxon>
        <taxon>Clostridia</taxon>
        <taxon>Lachnospirales</taxon>
        <taxon>Lachnospiraceae</taxon>
        <taxon>Mediterraneibacter</taxon>
    </lineage>
</organism>
<evidence type="ECO:0000313" key="15">
    <source>
        <dbReference type="EMBL" id="MBC5687388.1"/>
    </source>
</evidence>
<evidence type="ECO:0000313" key="16">
    <source>
        <dbReference type="Proteomes" id="UP000652477"/>
    </source>
</evidence>
<evidence type="ECO:0000256" key="8">
    <source>
        <dbReference type="ARBA" id="ARBA00022723"/>
    </source>
</evidence>
<dbReference type="Pfam" id="PF00809">
    <property type="entry name" value="Pterin_bind"/>
    <property type="match status" value="1"/>
</dbReference>
<dbReference type="GO" id="GO:0046872">
    <property type="term" value="F:metal ion binding"/>
    <property type="evidence" value="ECO:0007669"/>
    <property type="project" value="UniProtKB-KW"/>
</dbReference>
<dbReference type="AlphaFoldDB" id="A0A923LET9"/>
<comment type="pathway">
    <text evidence="3 13">Cofactor biosynthesis; tetrahydrofolate biosynthesis; 7,8-dihydrofolate from 2-amino-4-hydroxy-6-hydroxymethyl-7,8-dihydropteridine diphosphate and 4-aminobenzoate: step 1/2.</text>
</comment>
<keyword evidence="10 13" id="KW-0289">Folate biosynthesis</keyword>
<dbReference type="EC" id="2.5.1.15" evidence="5 13"/>
<dbReference type="PROSITE" id="PS50972">
    <property type="entry name" value="PTERIN_BINDING"/>
    <property type="match status" value="1"/>
</dbReference>
<sequence length="271" mass="30219">MKIGNKIFDTENKTYIMGILNVTPDSFSDGGKYNQMDQALLHAGEMIADGADILDIGGESTRPGHTRITDEEEISRIVPVIERIKKEYDIPVSVDTYKSQVAKEALEAGADLVNDIWGLKADAKMAPLLAKYKVPCCIMHNRKNMEYKNFLEDITEDLKESIRLAKEAGIQEDKIIVDPGVGFAKTCERNLEIIHHLEILHKLGYPILLGTSRKSVIGLTLNLPAHEREEGTLVTTVFAVQKRCAFIRVHDVKKNKRAVQMTEAILGGYNG</sequence>
<evidence type="ECO:0000256" key="12">
    <source>
        <dbReference type="ARBA" id="ARBA00053449"/>
    </source>
</evidence>
<evidence type="ECO:0000256" key="3">
    <source>
        <dbReference type="ARBA" id="ARBA00004763"/>
    </source>
</evidence>
<gene>
    <name evidence="15" type="primary">folP</name>
    <name evidence="15" type="ORF">H8S37_00365</name>
</gene>
<evidence type="ECO:0000259" key="14">
    <source>
        <dbReference type="PROSITE" id="PS50972"/>
    </source>
</evidence>
<comment type="cofactor">
    <cofactor evidence="2 13">
        <name>Mg(2+)</name>
        <dbReference type="ChEBI" id="CHEBI:18420"/>
    </cofactor>
</comment>
<dbReference type="RefSeq" id="WP_186874084.1">
    <property type="nucleotide sequence ID" value="NZ_JACOPF010000001.1"/>
</dbReference>
<dbReference type="Gene3D" id="3.20.20.20">
    <property type="entry name" value="Dihydropteroate synthase-like"/>
    <property type="match status" value="1"/>
</dbReference>